<sequence>MSSSARDKNAPPPKDVISRLAWDTLLDSVNVSMADLNKLVLNYLVIEGHMDAAQQFCAETGLTPAVDLASIHDRMTIRTAIDNGQVDDAMERLNDLDPEILDTNPQLYFHLQQQRLIETIRAGDIPAALDFAQSELAPRGEENPAFLVDLERTLALLAFDATDANSPVADLLAPAHRHQVAAETNAAILHAQGQATDPKLPAVLRAMTWAQGELEERAVFPKVVDVVQAELVVPPECDGADAGGMQF</sequence>
<name>A0A0L0SS97_ALLM3</name>
<dbReference type="OMA" id="KMILWAQ"/>
<feature type="domain" description="CTLH" evidence="1">
    <location>
        <begin position="70"/>
        <end position="127"/>
    </location>
</feature>
<dbReference type="VEuPathDB" id="FungiDB:AMAG_11014"/>
<dbReference type="InterPro" id="IPR050618">
    <property type="entry name" value="Ubq-SigPath_Reg"/>
</dbReference>
<reference evidence="2 3" key="1">
    <citation type="submission" date="2009-11" db="EMBL/GenBank/DDBJ databases">
        <title>Annotation of Allomyces macrogynus ATCC 38327.</title>
        <authorList>
            <consortium name="The Broad Institute Genome Sequencing Platform"/>
            <person name="Russ C."/>
            <person name="Cuomo C."/>
            <person name="Burger G."/>
            <person name="Gray M.W."/>
            <person name="Holland P.W.H."/>
            <person name="King N."/>
            <person name="Lang F.B.F."/>
            <person name="Roger A.J."/>
            <person name="Ruiz-Trillo I."/>
            <person name="Young S.K."/>
            <person name="Zeng Q."/>
            <person name="Gargeya S."/>
            <person name="Fitzgerald M."/>
            <person name="Haas B."/>
            <person name="Abouelleil A."/>
            <person name="Alvarado L."/>
            <person name="Arachchi H.M."/>
            <person name="Berlin A."/>
            <person name="Chapman S.B."/>
            <person name="Gearin G."/>
            <person name="Goldberg J."/>
            <person name="Griggs A."/>
            <person name="Gujja S."/>
            <person name="Hansen M."/>
            <person name="Heiman D."/>
            <person name="Howarth C."/>
            <person name="Larimer J."/>
            <person name="Lui A."/>
            <person name="MacDonald P.J.P."/>
            <person name="McCowen C."/>
            <person name="Montmayeur A."/>
            <person name="Murphy C."/>
            <person name="Neiman D."/>
            <person name="Pearson M."/>
            <person name="Priest M."/>
            <person name="Roberts A."/>
            <person name="Saif S."/>
            <person name="Shea T."/>
            <person name="Sisk P."/>
            <person name="Stolte C."/>
            <person name="Sykes S."/>
            <person name="Wortman J."/>
            <person name="Nusbaum C."/>
            <person name="Birren B."/>
        </authorList>
    </citation>
    <scope>NUCLEOTIDE SEQUENCE [LARGE SCALE GENOMIC DNA]</scope>
    <source>
        <strain evidence="2 3">ATCC 38327</strain>
    </source>
</reference>
<proteinExistence type="predicted"/>
<evidence type="ECO:0000313" key="2">
    <source>
        <dbReference type="EMBL" id="KNE65377.1"/>
    </source>
</evidence>
<dbReference type="Pfam" id="PF10607">
    <property type="entry name" value="CTLH"/>
    <property type="match status" value="1"/>
</dbReference>
<dbReference type="SMART" id="SM00667">
    <property type="entry name" value="LisH"/>
    <property type="match status" value="1"/>
</dbReference>
<dbReference type="EMBL" id="GG745347">
    <property type="protein sequence ID" value="KNE65377.1"/>
    <property type="molecule type" value="Genomic_DNA"/>
</dbReference>
<dbReference type="PANTHER" id="PTHR12864">
    <property type="entry name" value="RAN BINDING PROTEIN 9-RELATED"/>
    <property type="match status" value="1"/>
</dbReference>
<organism evidence="2 3">
    <name type="scientific">Allomyces macrogynus (strain ATCC 38327)</name>
    <name type="common">Allomyces javanicus var. macrogynus</name>
    <dbReference type="NCBI Taxonomy" id="578462"/>
    <lineage>
        <taxon>Eukaryota</taxon>
        <taxon>Fungi</taxon>
        <taxon>Fungi incertae sedis</taxon>
        <taxon>Blastocladiomycota</taxon>
        <taxon>Blastocladiomycetes</taxon>
        <taxon>Blastocladiales</taxon>
        <taxon>Blastocladiaceae</taxon>
        <taxon>Allomyces</taxon>
    </lineage>
</organism>
<dbReference type="PROSITE" id="PS50896">
    <property type="entry name" value="LISH"/>
    <property type="match status" value="1"/>
</dbReference>
<evidence type="ECO:0000313" key="3">
    <source>
        <dbReference type="Proteomes" id="UP000054350"/>
    </source>
</evidence>
<dbReference type="InterPro" id="IPR024964">
    <property type="entry name" value="CTLH/CRA"/>
</dbReference>
<keyword evidence="3" id="KW-1185">Reference proteome</keyword>
<dbReference type="PROSITE" id="PS50897">
    <property type="entry name" value="CTLH"/>
    <property type="match status" value="1"/>
</dbReference>
<gene>
    <name evidence="2" type="ORF">AMAG_11014</name>
</gene>
<dbReference type="AlphaFoldDB" id="A0A0L0SS97"/>
<dbReference type="InterPro" id="IPR006595">
    <property type="entry name" value="CTLH_C"/>
</dbReference>
<dbReference type="OrthoDB" id="2415936at2759"/>
<dbReference type="SMART" id="SM00757">
    <property type="entry name" value="CRA"/>
    <property type="match status" value="1"/>
</dbReference>
<dbReference type="InterPro" id="IPR013144">
    <property type="entry name" value="CRA_dom"/>
</dbReference>
<accession>A0A0L0SS97</accession>
<dbReference type="Proteomes" id="UP000054350">
    <property type="component" value="Unassembled WGS sequence"/>
</dbReference>
<dbReference type="InterPro" id="IPR006594">
    <property type="entry name" value="LisH"/>
</dbReference>
<protein>
    <recommendedName>
        <fullName evidence="1">CTLH domain-containing protein</fullName>
    </recommendedName>
</protein>
<reference evidence="3" key="2">
    <citation type="submission" date="2009-11" db="EMBL/GenBank/DDBJ databases">
        <title>The Genome Sequence of Allomyces macrogynus strain ATCC 38327.</title>
        <authorList>
            <consortium name="The Broad Institute Genome Sequencing Platform"/>
            <person name="Russ C."/>
            <person name="Cuomo C."/>
            <person name="Shea T."/>
            <person name="Young S.K."/>
            <person name="Zeng Q."/>
            <person name="Koehrsen M."/>
            <person name="Haas B."/>
            <person name="Borodovsky M."/>
            <person name="Guigo R."/>
            <person name="Alvarado L."/>
            <person name="Berlin A."/>
            <person name="Borenstein D."/>
            <person name="Chen Z."/>
            <person name="Engels R."/>
            <person name="Freedman E."/>
            <person name="Gellesch M."/>
            <person name="Goldberg J."/>
            <person name="Griggs A."/>
            <person name="Gujja S."/>
            <person name="Heiman D."/>
            <person name="Hepburn T."/>
            <person name="Howarth C."/>
            <person name="Jen D."/>
            <person name="Larson L."/>
            <person name="Lewis B."/>
            <person name="Mehta T."/>
            <person name="Park D."/>
            <person name="Pearson M."/>
            <person name="Roberts A."/>
            <person name="Saif S."/>
            <person name="Shenoy N."/>
            <person name="Sisk P."/>
            <person name="Stolte C."/>
            <person name="Sykes S."/>
            <person name="Walk T."/>
            <person name="White J."/>
            <person name="Yandava C."/>
            <person name="Burger G."/>
            <person name="Gray M.W."/>
            <person name="Holland P.W.H."/>
            <person name="King N."/>
            <person name="Lang F.B.F."/>
            <person name="Roger A.J."/>
            <person name="Ruiz-Trillo I."/>
            <person name="Lander E."/>
            <person name="Nusbaum C."/>
        </authorList>
    </citation>
    <scope>NUCLEOTIDE SEQUENCE [LARGE SCALE GENOMIC DNA]</scope>
    <source>
        <strain evidence="3">ATCC 38327</strain>
    </source>
</reference>
<evidence type="ECO:0000259" key="1">
    <source>
        <dbReference type="PROSITE" id="PS50897"/>
    </source>
</evidence>
<dbReference type="STRING" id="578462.A0A0L0SS97"/>
<dbReference type="eggNOG" id="KOG2659">
    <property type="taxonomic scope" value="Eukaryota"/>
</dbReference>
<dbReference type="SMART" id="SM00668">
    <property type="entry name" value="CTLH"/>
    <property type="match status" value="1"/>
</dbReference>
<dbReference type="Pfam" id="PF08513">
    <property type="entry name" value="LisH"/>
    <property type="match status" value="1"/>
</dbReference>